<dbReference type="GO" id="GO:0005886">
    <property type="term" value="C:plasma membrane"/>
    <property type="evidence" value="ECO:0007669"/>
    <property type="project" value="TreeGrafter"/>
</dbReference>
<dbReference type="Gene3D" id="3.40.50.620">
    <property type="entry name" value="HUPs"/>
    <property type="match status" value="1"/>
</dbReference>
<comment type="caution">
    <text evidence="2">The sequence shown here is derived from an EMBL/GenBank/DDBJ whole genome shotgun (WGS) entry which is preliminary data.</text>
</comment>
<dbReference type="InterPro" id="IPR003848">
    <property type="entry name" value="DUF218"/>
</dbReference>
<evidence type="ECO:0000259" key="1">
    <source>
        <dbReference type="Pfam" id="PF02698"/>
    </source>
</evidence>
<proteinExistence type="predicted"/>
<reference evidence="2 3" key="1">
    <citation type="journal article" date="2017" name="Nat. Ecol. Evol.">
        <title>Scallop genome provides insights into evolution of bilaterian karyotype and development.</title>
        <authorList>
            <person name="Wang S."/>
            <person name="Zhang J."/>
            <person name="Jiao W."/>
            <person name="Li J."/>
            <person name="Xun X."/>
            <person name="Sun Y."/>
            <person name="Guo X."/>
            <person name="Huan P."/>
            <person name="Dong B."/>
            <person name="Zhang L."/>
            <person name="Hu X."/>
            <person name="Sun X."/>
            <person name="Wang J."/>
            <person name="Zhao C."/>
            <person name="Wang Y."/>
            <person name="Wang D."/>
            <person name="Huang X."/>
            <person name="Wang R."/>
            <person name="Lv J."/>
            <person name="Li Y."/>
            <person name="Zhang Z."/>
            <person name="Liu B."/>
            <person name="Lu W."/>
            <person name="Hui Y."/>
            <person name="Liang J."/>
            <person name="Zhou Z."/>
            <person name="Hou R."/>
            <person name="Li X."/>
            <person name="Liu Y."/>
            <person name="Li H."/>
            <person name="Ning X."/>
            <person name="Lin Y."/>
            <person name="Zhao L."/>
            <person name="Xing Q."/>
            <person name="Dou J."/>
            <person name="Li Y."/>
            <person name="Mao J."/>
            <person name="Guo H."/>
            <person name="Dou H."/>
            <person name="Li T."/>
            <person name="Mu C."/>
            <person name="Jiang W."/>
            <person name="Fu Q."/>
            <person name="Fu X."/>
            <person name="Miao Y."/>
            <person name="Liu J."/>
            <person name="Yu Q."/>
            <person name="Li R."/>
            <person name="Liao H."/>
            <person name="Li X."/>
            <person name="Kong Y."/>
            <person name="Jiang Z."/>
            <person name="Chourrout D."/>
            <person name="Li R."/>
            <person name="Bao Z."/>
        </authorList>
    </citation>
    <scope>NUCLEOTIDE SEQUENCE [LARGE SCALE GENOMIC DNA]</scope>
    <source>
        <strain evidence="2 3">PY_sf001</strain>
    </source>
</reference>
<dbReference type="Pfam" id="PF02698">
    <property type="entry name" value="DUF218"/>
    <property type="match status" value="1"/>
</dbReference>
<dbReference type="InterPro" id="IPR051599">
    <property type="entry name" value="Cell_Envelope_Assoc"/>
</dbReference>
<dbReference type="InterPro" id="IPR014729">
    <property type="entry name" value="Rossmann-like_a/b/a_fold"/>
</dbReference>
<dbReference type="EMBL" id="NEDP02003383">
    <property type="protein sequence ID" value="OWF48810.1"/>
    <property type="molecule type" value="Genomic_DNA"/>
</dbReference>
<dbReference type="AlphaFoldDB" id="A0A210QJ91"/>
<dbReference type="CDD" id="cd06259">
    <property type="entry name" value="YdcF-like"/>
    <property type="match status" value="1"/>
</dbReference>
<gene>
    <name evidence="2" type="ORF">KP79_PYT14604</name>
</gene>
<name>A0A210QJ91_MIZYE</name>
<evidence type="ECO:0000313" key="2">
    <source>
        <dbReference type="EMBL" id="OWF48810.1"/>
    </source>
</evidence>
<dbReference type="PANTHER" id="PTHR30336">
    <property type="entry name" value="INNER MEMBRANE PROTEIN, PROBABLE PERMEASE"/>
    <property type="match status" value="1"/>
</dbReference>
<sequence>MFGNATVTDEETDSALTLWDYMNLHHDVKKSDIILVLGNHDTRTAEYAAKLFLGGYADWLMFSGDKGVLTIGKWDKTEAEVFCDVALKMGVPREKIILETEATNTGKNVSFSYKVLQKLNLLKTLHSYILIQMPHMERRVYATFMKQWPGDATSLDVTVSSPSIPMLEYPNDHVGSLHDMVTVLVGSFYRVKIYPDVGFQIEQHIPEQAWLCYEKLIKTGKYSGHMI</sequence>
<dbReference type="PANTHER" id="PTHR30336:SF20">
    <property type="entry name" value="DUF218 DOMAIN-CONTAINING PROTEIN"/>
    <property type="match status" value="1"/>
</dbReference>
<dbReference type="OrthoDB" id="17725at2759"/>
<protein>
    <recommendedName>
        <fullName evidence="1">DUF218 domain-containing protein</fullName>
    </recommendedName>
</protein>
<evidence type="ECO:0000313" key="3">
    <source>
        <dbReference type="Proteomes" id="UP000242188"/>
    </source>
</evidence>
<keyword evidence="3" id="KW-1185">Reference proteome</keyword>
<organism evidence="2 3">
    <name type="scientific">Mizuhopecten yessoensis</name>
    <name type="common">Japanese scallop</name>
    <name type="synonym">Patinopecten yessoensis</name>
    <dbReference type="NCBI Taxonomy" id="6573"/>
    <lineage>
        <taxon>Eukaryota</taxon>
        <taxon>Metazoa</taxon>
        <taxon>Spiralia</taxon>
        <taxon>Lophotrochozoa</taxon>
        <taxon>Mollusca</taxon>
        <taxon>Bivalvia</taxon>
        <taxon>Autobranchia</taxon>
        <taxon>Pteriomorphia</taxon>
        <taxon>Pectinida</taxon>
        <taxon>Pectinoidea</taxon>
        <taxon>Pectinidae</taxon>
        <taxon>Mizuhopecten</taxon>
    </lineage>
</organism>
<dbReference type="Proteomes" id="UP000242188">
    <property type="component" value="Unassembled WGS sequence"/>
</dbReference>
<feature type="domain" description="DUF218" evidence="1">
    <location>
        <begin position="32"/>
        <end position="154"/>
    </location>
</feature>
<accession>A0A210QJ91</accession>